<dbReference type="SUPFAM" id="SSF46894">
    <property type="entry name" value="C-terminal effector domain of the bipartite response regulators"/>
    <property type="match status" value="1"/>
</dbReference>
<dbReference type="CDD" id="cd06170">
    <property type="entry name" value="LuxR_C_like"/>
    <property type="match status" value="1"/>
</dbReference>
<comment type="caution">
    <text evidence="3">The sequence shown here is derived from an EMBL/GenBank/DDBJ whole genome shotgun (WGS) entry which is preliminary data.</text>
</comment>
<dbReference type="SMART" id="SM00421">
    <property type="entry name" value="HTH_LUXR"/>
    <property type="match status" value="1"/>
</dbReference>
<evidence type="ECO:0000259" key="2">
    <source>
        <dbReference type="SMART" id="SM00421"/>
    </source>
</evidence>
<keyword evidence="4" id="KW-1185">Reference proteome</keyword>
<evidence type="ECO:0000313" key="4">
    <source>
        <dbReference type="Proteomes" id="UP000245911"/>
    </source>
</evidence>
<organism evidence="3 4">
    <name type="scientific">Pararhodobacter oceanensis</name>
    <dbReference type="NCBI Taxonomy" id="2172121"/>
    <lineage>
        <taxon>Bacteria</taxon>
        <taxon>Pseudomonadati</taxon>
        <taxon>Pseudomonadota</taxon>
        <taxon>Alphaproteobacteria</taxon>
        <taxon>Rhodobacterales</taxon>
        <taxon>Paracoccaceae</taxon>
        <taxon>Pararhodobacter</taxon>
    </lineage>
</organism>
<proteinExistence type="predicted"/>
<dbReference type="RefSeq" id="WP_116558648.1">
    <property type="nucleotide sequence ID" value="NZ_QDKM01000004.1"/>
</dbReference>
<protein>
    <submittedName>
        <fullName evidence="3">Helix-turn-helix transcriptional regulator</fullName>
    </submittedName>
</protein>
<dbReference type="Pfam" id="PF00196">
    <property type="entry name" value="GerE"/>
    <property type="match status" value="1"/>
</dbReference>
<dbReference type="GO" id="GO:0003677">
    <property type="term" value="F:DNA binding"/>
    <property type="evidence" value="ECO:0007669"/>
    <property type="project" value="InterPro"/>
</dbReference>
<keyword evidence="1" id="KW-0812">Transmembrane</keyword>
<feature type="transmembrane region" description="Helical" evidence="1">
    <location>
        <begin position="7"/>
        <end position="31"/>
    </location>
</feature>
<feature type="transmembrane region" description="Helical" evidence="1">
    <location>
        <begin position="51"/>
        <end position="72"/>
    </location>
</feature>
<dbReference type="Gene3D" id="1.10.10.10">
    <property type="entry name" value="Winged helix-like DNA-binding domain superfamily/Winged helix DNA-binding domain"/>
    <property type="match status" value="1"/>
</dbReference>
<dbReference type="EMBL" id="QDKM01000004">
    <property type="protein sequence ID" value="PVH28804.1"/>
    <property type="molecule type" value="Genomic_DNA"/>
</dbReference>
<dbReference type="OrthoDB" id="8277135at2"/>
<name>A0A2T8HTN2_9RHOB</name>
<evidence type="ECO:0000256" key="1">
    <source>
        <dbReference type="SAM" id="Phobius"/>
    </source>
</evidence>
<dbReference type="GO" id="GO:0006355">
    <property type="term" value="P:regulation of DNA-templated transcription"/>
    <property type="evidence" value="ECO:0007669"/>
    <property type="project" value="InterPro"/>
</dbReference>
<dbReference type="InterPro" id="IPR036388">
    <property type="entry name" value="WH-like_DNA-bd_sf"/>
</dbReference>
<dbReference type="InterPro" id="IPR000792">
    <property type="entry name" value="Tscrpt_reg_LuxR_C"/>
</dbReference>
<dbReference type="AlphaFoldDB" id="A0A2T8HTN2"/>
<keyword evidence="1" id="KW-0472">Membrane</keyword>
<accession>A0A2T8HTN2</accession>
<evidence type="ECO:0000313" key="3">
    <source>
        <dbReference type="EMBL" id="PVH28804.1"/>
    </source>
</evidence>
<dbReference type="Proteomes" id="UP000245911">
    <property type="component" value="Unassembled WGS sequence"/>
</dbReference>
<keyword evidence="1" id="KW-1133">Transmembrane helix</keyword>
<sequence length="175" mass="19086">MFRKTPVSIGLLIVVAVQLLLAALFLGFVIVDVTTIRSRPVGYNTRELFEIFAILALVLSIAINVALIRNMLRRADAAEKGLMVARGAFQALVETEFDRWGLSRTEREVALFAIKGLSNAEIAEISQKSEGTVKSQSAAVFRKAGVQGRIGLVTHFMDEIIGDVLVTEGKPASER</sequence>
<dbReference type="InterPro" id="IPR016032">
    <property type="entry name" value="Sig_transdc_resp-reg_C-effctor"/>
</dbReference>
<dbReference type="PRINTS" id="PR00038">
    <property type="entry name" value="HTHLUXR"/>
</dbReference>
<feature type="domain" description="HTH luxR-type" evidence="2">
    <location>
        <begin position="99"/>
        <end position="156"/>
    </location>
</feature>
<reference evidence="3 4" key="1">
    <citation type="submission" date="2018-04" db="EMBL/GenBank/DDBJ databases">
        <title>Pararhodobacter oceanense sp. nov., isolated from marine intertidal sediment.</title>
        <authorList>
            <person name="Wang X.-L."/>
            <person name="Du Z.-J."/>
        </authorList>
    </citation>
    <scope>NUCLEOTIDE SEQUENCE [LARGE SCALE GENOMIC DNA]</scope>
    <source>
        <strain evidence="3 4">AM505</strain>
    </source>
</reference>
<gene>
    <name evidence="3" type="ORF">DDE20_11575</name>
</gene>